<reference evidence="3" key="1">
    <citation type="journal article" date="2019" name="Int. J. Syst. Evol. Microbiol.">
        <title>The Global Catalogue of Microorganisms (GCM) 10K type strain sequencing project: providing services to taxonomists for standard genome sequencing and annotation.</title>
        <authorList>
            <consortium name="The Broad Institute Genomics Platform"/>
            <consortium name="The Broad Institute Genome Sequencing Center for Infectious Disease"/>
            <person name="Wu L."/>
            <person name="Ma J."/>
        </authorList>
    </citation>
    <scope>NUCLEOTIDE SEQUENCE [LARGE SCALE GENOMIC DNA]</scope>
    <source>
        <strain evidence="3">NBRC 103632</strain>
    </source>
</reference>
<dbReference type="Gene3D" id="1.10.10.10">
    <property type="entry name" value="Winged helix-like DNA-binding domain superfamily/Winged helix DNA-binding domain"/>
    <property type="match status" value="1"/>
</dbReference>
<evidence type="ECO:0000313" key="3">
    <source>
        <dbReference type="Proteomes" id="UP001595957"/>
    </source>
</evidence>
<accession>A0ABV9F196</accession>
<dbReference type="PROSITE" id="PS50043">
    <property type="entry name" value="HTH_LUXR_2"/>
    <property type="match status" value="1"/>
</dbReference>
<dbReference type="InterPro" id="IPR000792">
    <property type="entry name" value="Tscrpt_reg_LuxR_C"/>
</dbReference>
<dbReference type="InterPro" id="IPR036388">
    <property type="entry name" value="WH-like_DNA-bd_sf"/>
</dbReference>
<dbReference type="Proteomes" id="UP001595957">
    <property type="component" value="Unassembled WGS sequence"/>
</dbReference>
<dbReference type="SUPFAM" id="SSF46894">
    <property type="entry name" value="C-terminal effector domain of the bipartite response regulators"/>
    <property type="match status" value="1"/>
</dbReference>
<gene>
    <name evidence="2" type="ORF">ACFO3E_09640</name>
</gene>
<name>A0ABV9F196_9SPHN</name>
<feature type="domain" description="HTH luxR-type" evidence="1">
    <location>
        <begin position="276"/>
        <end position="341"/>
    </location>
</feature>
<protein>
    <submittedName>
        <fullName evidence="2">Helix-turn-helix transcriptional regulator</fullName>
    </submittedName>
</protein>
<proteinExistence type="predicted"/>
<dbReference type="EMBL" id="JBHSFZ010000016">
    <property type="protein sequence ID" value="MFC4594451.1"/>
    <property type="molecule type" value="Genomic_DNA"/>
</dbReference>
<evidence type="ECO:0000313" key="2">
    <source>
        <dbReference type="EMBL" id="MFC4594451.1"/>
    </source>
</evidence>
<dbReference type="InterPro" id="IPR016032">
    <property type="entry name" value="Sig_transdc_resp-reg_C-effctor"/>
</dbReference>
<organism evidence="2 3">
    <name type="scientific">Sphingobium tyrosinilyticum</name>
    <dbReference type="NCBI Taxonomy" id="2715436"/>
    <lineage>
        <taxon>Bacteria</taxon>
        <taxon>Pseudomonadati</taxon>
        <taxon>Pseudomonadota</taxon>
        <taxon>Alphaproteobacteria</taxon>
        <taxon>Sphingomonadales</taxon>
        <taxon>Sphingomonadaceae</taxon>
        <taxon>Sphingobium</taxon>
    </lineage>
</organism>
<comment type="caution">
    <text evidence="2">The sequence shown here is derived from an EMBL/GenBank/DDBJ whole genome shotgun (WGS) entry which is preliminary data.</text>
</comment>
<sequence>MQSRETLLNTLYASASEVPAWVSFTHAARAVFGCDHAAVMVGASHDGVFVGAYSDDAMAAEIEAFFASAAFERNSGVHKFALAGGAHVTLLPVADSQKRSAAIILWEQSKSAPLSAPQEELLGSLSEPLCRSLQIYYRIMDLARRGMLSDLALNSSRIGAALVSSDAELMMANDVADHLLATGGGLRVVGSRLQAESAEETRTLLAEIKRCALAQAPEPDLQNYVPMAFSRRDHALPLTIIVRPGPGYFPLRQPNRRTAILVLRDPAAQAAWPAETLARLFGLSAAEALLASKLAKGASLEEAATELGISRNTVRSQLQSIFLKTGINRQSDLIRALLNSAATSA</sequence>
<dbReference type="RefSeq" id="WP_380804190.1">
    <property type="nucleotide sequence ID" value="NZ_JBHSFZ010000016.1"/>
</dbReference>
<keyword evidence="3" id="KW-1185">Reference proteome</keyword>
<evidence type="ECO:0000259" key="1">
    <source>
        <dbReference type="PROSITE" id="PS50043"/>
    </source>
</evidence>
<dbReference type="SMART" id="SM00421">
    <property type="entry name" value="HTH_LUXR"/>
    <property type="match status" value="1"/>
</dbReference>